<sequence>MLTGRFPPGTFSPEYEHYIKDKKEKQIKDCYYKKIRNQEAKYSEAKITLYHRMDIADKYMVVDIQDAALTTLIECAAKANAEFAMSFLFNGNTQQCVVESENAVQISIPHGFDRFILHQGGLEQSAYTVNMVSESSLVNPGESYVAYCNISSYGVDHTKRAMPYWSHNGQKINTDICEVRPDKYDSKYDCELSYQQGNNVNFEFIVRNVQKADEGNLTCEVYEMIKESDKWVMADLVTMKSVAIQVKDVEMSKTKANVKRQLQGLIAPVPTRKKSLADELLEKAKGLLKTTNVLP</sequence>
<accession>A0A8W8MEM0</accession>
<dbReference type="InterPro" id="IPR013783">
    <property type="entry name" value="Ig-like_fold"/>
</dbReference>
<evidence type="ECO:0000313" key="3">
    <source>
        <dbReference type="Proteomes" id="UP000005408"/>
    </source>
</evidence>
<evidence type="ECO:0000259" key="1">
    <source>
        <dbReference type="PROSITE" id="PS50835"/>
    </source>
</evidence>
<dbReference type="Gene3D" id="2.60.40.10">
    <property type="entry name" value="Immunoglobulins"/>
    <property type="match status" value="1"/>
</dbReference>
<dbReference type="AlphaFoldDB" id="A0A8W8MEM0"/>
<keyword evidence="3" id="KW-1185">Reference proteome</keyword>
<evidence type="ECO:0000313" key="2">
    <source>
        <dbReference type="EnsemblMetazoa" id="G32397.1:cds"/>
    </source>
</evidence>
<dbReference type="EnsemblMetazoa" id="G32397.1">
    <property type="protein sequence ID" value="G32397.1:cds"/>
    <property type="gene ID" value="G32397"/>
</dbReference>
<dbReference type="Proteomes" id="UP000005408">
    <property type="component" value="Unassembled WGS sequence"/>
</dbReference>
<feature type="domain" description="Ig-like" evidence="1">
    <location>
        <begin position="127"/>
        <end position="221"/>
    </location>
</feature>
<reference evidence="2" key="1">
    <citation type="submission" date="2022-08" db="UniProtKB">
        <authorList>
            <consortium name="EnsemblMetazoa"/>
        </authorList>
    </citation>
    <scope>IDENTIFICATION</scope>
    <source>
        <strain evidence="2">05x7-T-G4-1.051#20</strain>
    </source>
</reference>
<organism evidence="2 3">
    <name type="scientific">Magallana gigas</name>
    <name type="common">Pacific oyster</name>
    <name type="synonym">Crassostrea gigas</name>
    <dbReference type="NCBI Taxonomy" id="29159"/>
    <lineage>
        <taxon>Eukaryota</taxon>
        <taxon>Metazoa</taxon>
        <taxon>Spiralia</taxon>
        <taxon>Lophotrochozoa</taxon>
        <taxon>Mollusca</taxon>
        <taxon>Bivalvia</taxon>
        <taxon>Autobranchia</taxon>
        <taxon>Pteriomorphia</taxon>
        <taxon>Ostreida</taxon>
        <taxon>Ostreoidea</taxon>
        <taxon>Ostreidae</taxon>
        <taxon>Magallana</taxon>
    </lineage>
</organism>
<proteinExistence type="predicted"/>
<name>A0A8W8MEM0_MAGGI</name>
<dbReference type="InterPro" id="IPR007110">
    <property type="entry name" value="Ig-like_dom"/>
</dbReference>
<dbReference type="PROSITE" id="PS50835">
    <property type="entry name" value="IG_LIKE"/>
    <property type="match status" value="1"/>
</dbReference>
<protein>
    <recommendedName>
        <fullName evidence="1">Ig-like domain-containing protein</fullName>
    </recommendedName>
</protein>